<feature type="transmembrane region" description="Helical" evidence="8">
    <location>
        <begin position="276"/>
        <end position="302"/>
    </location>
</feature>
<proteinExistence type="predicted"/>
<dbReference type="EnsemblPlants" id="AUR62041543-RA">
    <property type="protein sequence ID" value="AUR62041543-RA:cds"/>
    <property type="gene ID" value="AUR62041543"/>
</dbReference>
<protein>
    <submittedName>
        <fullName evidence="9">Uncharacterized protein</fullName>
    </submittedName>
</protein>
<comment type="subcellular location">
    <subcellularLocation>
        <location evidence="1">Golgi apparatus membrane</location>
    </subcellularLocation>
</comment>
<evidence type="ECO:0000256" key="2">
    <source>
        <dbReference type="ARBA" id="ARBA00022676"/>
    </source>
</evidence>
<reference evidence="9" key="2">
    <citation type="submission" date="2021-03" db="UniProtKB">
        <authorList>
            <consortium name="EnsemblPlants"/>
        </authorList>
    </citation>
    <scope>IDENTIFICATION</scope>
</reference>
<dbReference type="Gramene" id="AUR62041543-RA">
    <property type="protein sequence ID" value="AUR62041543-RA:cds"/>
    <property type="gene ID" value="AUR62041543"/>
</dbReference>
<keyword evidence="10" id="KW-1185">Reference proteome</keyword>
<dbReference type="GO" id="GO:0000139">
    <property type="term" value="C:Golgi membrane"/>
    <property type="evidence" value="ECO:0007669"/>
    <property type="project" value="UniProtKB-SubCell"/>
</dbReference>
<evidence type="ECO:0000256" key="6">
    <source>
        <dbReference type="ARBA" id="ARBA00023034"/>
    </source>
</evidence>
<evidence type="ECO:0000256" key="7">
    <source>
        <dbReference type="ARBA" id="ARBA00023136"/>
    </source>
</evidence>
<dbReference type="OMA" id="ECKRWAG"/>
<evidence type="ECO:0000256" key="8">
    <source>
        <dbReference type="SAM" id="Phobius"/>
    </source>
</evidence>
<sequence>MDRISAYQPGNVDDITSQIGLIWDQAKYPLLIPLLKLLVKVCLGMSLMLFVERVYMGFVIVLIKIFGRKPEKRYNWEPLKDDLELGNSNYPMVLVQIPMYNEKEVYQLSIGAACGLSWPSDRIIIQVLDDSTDPITKECDFVAIFDADFQPEPDFLWRTIPFLVHNPEIGLVQARWKFGTAGVWRISAINEAGGWKDRTTVEDMDLAVRASLKGWKFVYVGDLKKVSLWKKVHVIYSFFFVRKIVAHIVTFIFYCIVLPATVLVPEVEVPKWAAVYIPSTITLLNAVGTPRSLHLVVFWILFENVMSLHRTKATFIGLLEAGRVNEWVVTEKLGDALKNKLNSAKSFKKPRSRIGEKINMLELMVGAYLFFCGCYDVAFGRNHYFIYLFLQSLAFFIAGFGYVGTFVPNY</sequence>
<organism evidence="9 10">
    <name type="scientific">Chenopodium quinoa</name>
    <name type="common">Quinoa</name>
    <dbReference type="NCBI Taxonomy" id="63459"/>
    <lineage>
        <taxon>Eukaryota</taxon>
        <taxon>Viridiplantae</taxon>
        <taxon>Streptophyta</taxon>
        <taxon>Embryophyta</taxon>
        <taxon>Tracheophyta</taxon>
        <taxon>Spermatophyta</taxon>
        <taxon>Magnoliopsida</taxon>
        <taxon>eudicotyledons</taxon>
        <taxon>Gunneridae</taxon>
        <taxon>Pentapetalae</taxon>
        <taxon>Caryophyllales</taxon>
        <taxon>Chenopodiaceae</taxon>
        <taxon>Chenopodioideae</taxon>
        <taxon>Atripliceae</taxon>
        <taxon>Chenopodium</taxon>
    </lineage>
</organism>
<dbReference type="SUPFAM" id="SSF53448">
    <property type="entry name" value="Nucleotide-diphospho-sugar transferases"/>
    <property type="match status" value="1"/>
</dbReference>
<feature type="transmembrane region" description="Helical" evidence="8">
    <location>
        <begin position="37"/>
        <end position="63"/>
    </location>
</feature>
<keyword evidence="4 8" id="KW-0812">Transmembrane</keyword>
<keyword evidence="5 8" id="KW-1133">Transmembrane helix</keyword>
<name>A0A803N735_CHEQI</name>
<feature type="transmembrane region" description="Helical" evidence="8">
    <location>
        <begin position="358"/>
        <end position="378"/>
    </location>
</feature>
<dbReference type="GO" id="GO:0051753">
    <property type="term" value="F:mannan synthase activity"/>
    <property type="evidence" value="ECO:0007669"/>
    <property type="project" value="TreeGrafter"/>
</dbReference>
<keyword evidence="3" id="KW-0808">Transferase</keyword>
<accession>A0A803N735</accession>
<evidence type="ECO:0000313" key="10">
    <source>
        <dbReference type="Proteomes" id="UP000596660"/>
    </source>
</evidence>
<feature type="transmembrane region" description="Helical" evidence="8">
    <location>
        <begin position="244"/>
        <end position="264"/>
    </location>
</feature>
<keyword evidence="7 8" id="KW-0472">Membrane</keyword>
<evidence type="ECO:0000256" key="4">
    <source>
        <dbReference type="ARBA" id="ARBA00022692"/>
    </source>
</evidence>
<evidence type="ECO:0000313" key="9">
    <source>
        <dbReference type="EnsemblPlants" id="AUR62041543-RA:cds"/>
    </source>
</evidence>
<evidence type="ECO:0000256" key="1">
    <source>
        <dbReference type="ARBA" id="ARBA00004394"/>
    </source>
</evidence>
<dbReference type="InterPro" id="IPR029044">
    <property type="entry name" value="Nucleotide-diphossugar_trans"/>
</dbReference>
<evidence type="ECO:0000256" key="5">
    <source>
        <dbReference type="ARBA" id="ARBA00022989"/>
    </source>
</evidence>
<keyword evidence="2" id="KW-0328">Glycosyltransferase</keyword>
<dbReference type="Proteomes" id="UP000596660">
    <property type="component" value="Unplaced"/>
</dbReference>
<reference evidence="9" key="1">
    <citation type="journal article" date="2017" name="Nature">
        <title>The genome of Chenopodium quinoa.</title>
        <authorList>
            <person name="Jarvis D.E."/>
            <person name="Ho Y.S."/>
            <person name="Lightfoot D.J."/>
            <person name="Schmoeckel S.M."/>
            <person name="Li B."/>
            <person name="Borm T.J.A."/>
            <person name="Ohyanagi H."/>
            <person name="Mineta K."/>
            <person name="Michell C.T."/>
            <person name="Saber N."/>
            <person name="Kharbatia N.M."/>
            <person name="Rupper R.R."/>
            <person name="Sharp A.R."/>
            <person name="Dally N."/>
            <person name="Boughton B.A."/>
            <person name="Woo Y.H."/>
            <person name="Gao G."/>
            <person name="Schijlen E.G.W.M."/>
            <person name="Guo X."/>
            <person name="Momin A.A."/>
            <person name="Negrao S."/>
            <person name="Al-Babili S."/>
            <person name="Gehring C."/>
            <person name="Roessner U."/>
            <person name="Jung C."/>
            <person name="Murphy K."/>
            <person name="Arold S.T."/>
            <person name="Gojobori T."/>
            <person name="van der Linden C.G."/>
            <person name="van Loo E.N."/>
            <person name="Jellen E.N."/>
            <person name="Maughan P.J."/>
            <person name="Tester M."/>
        </authorList>
    </citation>
    <scope>NUCLEOTIDE SEQUENCE [LARGE SCALE GENOMIC DNA]</scope>
    <source>
        <strain evidence="9">cv. PI 614886</strain>
    </source>
</reference>
<keyword evidence="6" id="KW-0333">Golgi apparatus</keyword>
<dbReference type="PANTHER" id="PTHR32044:SF21">
    <property type="entry name" value="GLUCOMANNAN 4-BETA-MANNOSYLTRANSFERASE 3-RELATED"/>
    <property type="match status" value="1"/>
</dbReference>
<feature type="transmembrane region" description="Helical" evidence="8">
    <location>
        <begin position="384"/>
        <end position="407"/>
    </location>
</feature>
<evidence type="ECO:0000256" key="3">
    <source>
        <dbReference type="ARBA" id="ARBA00022679"/>
    </source>
</evidence>
<dbReference type="AlphaFoldDB" id="A0A803N735"/>
<dbReference type="Gene3D" id="3.90.550.10">
    <property type="entry name" value="Spore Coat Polysaccharide Biosynthesis Protein SpsA, Chain A"/>
    <property type="match status" value="3"/>
</dbReference>
<dbReference type="PANTHER" id="PTHR32044">
    <property type="entry name" value="GLUCOMANNAN 4-BETA-MANNOSYLTRANSFERASE 9"/>
    <property type="match status" value="1"/>
</dbReference>